<keyword evidence="4" id="KW-1185">Reference proteome</keyword>
<dbReference type="eggNOG" id="KOG0010">
    <property type="taxonomic scope" value="Eukaryota"/>
</dbReference>
<reference evidence="3" key="1">
    <citation type="journal article" date="2013" name="Nat. Commun.">
        <title>Whole-genome sequencing of Oryza brachyantha reveals mechanisms underlying Oryza genome evolution.</title>
        <authorList>
            <person name="Chen J."/>
            <person name="Huang Q."/>
            <person name="Gao D."/>
            <person name="Wang J."/>
            <person name="Lang Y."/>
            <person name="Liu T."/>
            <person name="Li B."/>
            <person name="Bai Z."/>
            <person name="Luis Goicoechea J."/>
            <person name="Liang C."/>
            <person name="Chen C."/>
            <person name="Zhang W."/>
            <person name="Sun S."/>
            <person name="Liao Y."/>
            <person name="Zhang X."/>
            <person name="Yang L."/>
            <person name="Song C."/>
            <person name="Wang M."/>
            <person name="Shi J."/>
            <person name="Liu G."/>
            <person name="Liu J."/>
            <person name="Zhou H."/>
            <person name="Zhou W."/>
            <person name="Yu Q."/>
            <person name="An N."/>
            <person name="Chen Y."/>
            <person name="Cai Q."/>
            <person name="Wang B."/>
            <person name="Liu B."/>
            <person name="Min J."/>
            <person name="Huang Y."/>
            <person name="Wu H."/>
            <person name="Li Z."/>
            <person name="Zhang Y."/>
            <person name="Yin Y."/>
            <person name="Song W."/>
            <person name="Jiang J."/>
            <person name="Jackson S.A."/>
            <person name="Wing R.A."/>
            <person name="Wang J."/>
            <person name="Chen M."/>
        </authorList>
    </citation>
    <scope>NUCLEOTIDE SEQUENCE [LARGE SCALE GENOMIC DNA]</scope>
    <source>
        <strain evidence="3">cv. IRGC 101232</strain>
    </source>
</reference>
<protein>
    <recommendedName>
        <fullName evidence="2">STI1 domain-containing protein</fullName>
    </recommendedName>
</protein>
<dbReference type="GO" id="GO:0031593">
    <property type="term" value="F:polyubiquitin modification-dependent protein binding"/>
    <property type="evidence" value="ECO:0007669"/>
    <property type="project" value="TreeGrafter"/>
</dbReference>
<dbReference type="OrthoDB" id="267397at2759"/>
<evidence type="ECO:0000313" key="4">
    <source>
        <dbReference type="Proteomes" id="UP000006038"/>
    </source>
</evidence>
<dbReference type="HOGENOM" id="CLU_755181_0_0_1"/>
<dbReference type="FunFam" id="1.10.260.100:FF:000001">
    <property type="entry name" value="Ubiquilin 1"/>
    <property type="match status" value="1"/>
</dbReference>
<name>J3LXN6_ORYBR</name>
<dbReference type="GO" id="GO:0005829">
    <property type="term" value="C:cytosol"/>
    <property type="evidence" value="ECO:0007669"/>
    <property type="project" value="TreeGrafter"/>
</dbReference>
<reference evidence="3" key="2">
    <citation type="submission" date="2013-04" db="UniProtKB">
        <authorList>
            <consortium name="EnsemblPlants"/>
        </authorList>
    </citation>
    <scope>IDENTIFICATION</scope>
</reference>
<evidence type="ECO:0000259" key="2">
    <source>
        <dbReference type="SMART" id="SM00727"/>
    </source>
</evidence>
<proteinExistence type="predicted"/>
<dbReference type="Proteomes" id="UP000006038">
    <property type="component" value="Chromosome 4"/>
</dbReference>
<dbReference type="Gene3D" id="1.10.260.100">
    <property type="match status" value="1"/>
</dbReference>
<dbReference type="InterPro" id="IPR006636">
    <property type="entry name" value="STI1_HS-bd"/>
</dbReference>
<dbReference type="PANTHER" id="PTHR10677">
    <property type="entry name" value="UBIQUILIN"/>
    <property type="match status" value="1"/>
</dbReference>
<sequence length="367" mass="40167">MIMNNPQMGDIIDRNPGLAHVLNDPRVLRQTLEAARNPEIMREMKQNTDRAMSNIESSPEGFNMLRRMYETVQEPFLNATTMGGEGNTAANPFSALLGNQGSNQPRDPASNAPNTVSESTTGTPAPNTNPLPNPWSSNTGGAQGATRAGLGNARTGATGGLGETLQQVLSFQQTLLSQLGQNQPRQDGSQGGNATDIGKQVWSPSPEFALSRCGLMPCTNKQSASSKRRKAAEECPTMGFAPVKKMVPLPMGDVKWILAQKREPYTDPDTLPESCRKAIRRSNIIRRVDDDRFFEFQNKVKAAIESDGCYMVDSDFVARRERCRAKINDAWTKLLDGIPLSDSDSDEDEEDEEDMARLVAMGLELSD</sequence>
<dbReference type="Pfam" id="PF23195">
    <property type="entry name" value="UBQLN1"/>
    <property type="match status" value="1"/>
</dbReference>
<feature type="compositionally biased region" description="Polar residues" evidence="1">
    <location>
        <begin position="97"/>
        <end position="119"/>
    </location>
</feature>
<dbReference type="STRING" id="4533.J3LXN6"/>
<dbReference type="AlphaFoldDB" id="J3LXN6"/>
<dbReference type="GO" id="GO:0006511">
    <property type="term" value="P:ubiquitin-dependent protein catabolic process"/>
    <property type="evidence" value="ECO:0007669"/>
    <property type="project" value="TreeGrafter"/>
</dbReference>
<organism evidence="3">
    <name type="scientific">Oryza brachyantha</name>
    <name type="common">malo sina</name>
    <dbReference type="NCBI Taxonomy" id="4533"/>
    <lineage>
        <taxon>Eukaryota</taxon>
        <taxon>Viridiplantae</taxon>
        <taxon>Streptophyta</taxon>
        <taxon>Embryophyta</taxon>
        <taxon>Tracheophyta</taxon>
        <taxon>Spermatophyta</taxon>
        <taxon>Magnoliopsida</taxon>
        <taxon>Liliopsida</taxon>
        <taxon>Poales</taxon>
        <taxon>Poaceae</taxon>
        <taxon>BOP clade</taxon>
        <taxon>Oryzoideae</taxon>
        <taxon>Oryzeae</taxon>
        <taxon>Oryzinae</taxon>
        <taxon>Oryza</taxon>
    </lineage>
</organism>
<evidence type="ECO:0000313" key="3">
    <source>
        <dbReference type="EnsemblPlants" id="OB04G19110.1"/>
    </source>
</evidence>
<dbReference type="InterPro" id="IPR015496">
    <property type="entry name" value="Ubiquilin"/>
</dbReference>
<dbReference type="PANTHER" id="PTHR10677:SF3">
    <property type="entry name" value="FI07626P-RELATED"/>
    <property type="match status" value="1"/>
</dbReference>
<dbReference type="EnsemblPlants" id="OB04G19110.1">
    <property type="protein sequence ID" value="OB04G19110.1"/>
    <property type="gene ID" value="OB04G19110"/>
</dbReference>
<dbReference type="Gramene" id="OB04G19110.1">
    <property type="protein sequence ID" value="OB04G19110.1"/>
    <property type="gene ID" value="OB04G19110"/>
</dbReference>
<feature type="domain" description="STI1" evidence="2">
    <location>
        <begin position="5"/>
        <end position="44"/>
    </location>
</feature>
<feature type="region of interest" description="Disordered" evidence="1">
    <location>
        <begin position="81"/>
        <end position="158"/>
    </location>
</feature>
<evidence type="ECO:0000256" key="1">
    <source>
        <dbReference type="SAM" id="MobiDB-lite"/>
    </source>
</evidence>
<dbReference type="SMART" id="SM00727">
    <property type="entry name" value="STI1"/>
    <property type="match status" value="1"/>
</dbReference>
<accession>J3LXN6</accession>